<dbReference type="EMBL" id="JALLAZ020001367">
    <property type="protein sequence ID" value="KAL3776161.1"/>
    <property type="molecule type" value="Genomic_DNA"/>
</dbReference>
<feature type="region of interest" description="Disordered" evidence="1">
    <location>
        <begin position="45"/>
        <end position="148"/>
    </location>
</feature>
<evidence type="ECO:0000313" key="4">
    <source>
        <dbReference type="Proteomes" id="UP001530315"/>
    </source>
</evidence>
<feature type="compositionally biased region" description="Gly residues" evidence="1">
    <location>
        <begin position="78"/>
        <end position="91"/>
    </location>
</feature>
<feature type="compositionally biased region" description="Acidic residues" evidence="1">
    <location>
        <begin position="133"/>
        <end position="143"/>
    </location>
</feature>
<evidence type="ECO:0000256" key="1">
    <source>
        <dbReference type="SAM" id="MobiDB-lite"/>
    </source>
</evidence>
<feature type="region of interest" description="Disordered" evidence="1">
    <location>
        <begin position="503"/>
        <end position="526"/>
    </location>
</feature>
<proteinExistence type="predicted"/>
<keyword evidence="4" id="KW-1185">Reference proteome</keyword>
<dbReference type="Proteomes" id="UP001530315">
    <property type="component" value="Unassembled WGS sequence"/>
</dbReference>
<evidence type="ECO:0008006" key="5">
    <source>
        <dbReference type="Google" id="ProtNLM"/>
    </source>
</evidence>
<feature type="compositionally biased region" description="Low complexity" evidence="1">
    <location>
        <begin position="92"/>
        <end position="107"/>
    </location>
</feature>
<accession>A0ABD3NJQ5</accession>
<dbReference type="AlphaFoldDB" id="A0ABD3NJQ5"/>
<reference evidence="3 4" key="1">
    <citation type="submission" date="2024-10" db="EMBL/GenBank/DDBJ databases">
        <title>Updated reference genomes for cyclostephanoid diatoms.</title>
        <authorList>
            <person name="Roberts W.R."/>
            <person name="Alverson A.J."/>
        </authorList>
    </citation>
    <scope>NUCLEOTIDE SEQUENCE [LARGE SCALE GENOMIC DNA]</scope>
    <source>
        <strain evidence="3 4">AJA276-08</strain>
    </source>
</reference>
<dbReference type="PANTHER" id="PTHR34407:SF1">
    <property type="entry name" value="SGNH HYDROLASE-TYPE ESTERASE DOMAIN-CONTAINING PROTEIN"/>
    <property type="match status" value="1"/>
</dbReference>
<protein>
    <recommendedName>
        <fullName evidence="5">SGNH hydrolase-type esterase domain-containing protein</fullName>
    </recommendedName>
</protein>
<dbReference type="SUPFAM" id="SSF52266">
    <property type="entry name" value="SGNH hydrolase"/>
    <property type="match status" value="1"/>
</dbReference>
<keyword evidence="2" id="KW-0732">Signal</keyword>
<feature type="compositionally biased region" description="Basic and acidic residues" evidence="1">
    <location>
        <begin position="61"/>
        <end position="76"/>
    </location>
</feature>
<name>A0ABD3NJQ5_9STRA</name>
<organism evidence="3 4">
    <name type="scientific">Stephanodiscus triporus</name>
    <dbReference type="NCBI Taxonomy" id="2934178"/>
    <lineage>
        <taxon>Eukaryota</taxon>
        <taxon>Sar</taxon>
        <taxon>Stramenopiles</taxon>
        <taxon>Ochrophyta</taxon>
        <taxon>Bacillariophyta</taxon>
        <taxon>Coscinodiscophyceae</taxon>
        <taxon>Thalassiosirophycidae</taxon>
        <taxon>Stephanodiscales</taxon>
        <taxon>Stephanodiscaceae</taxon>
        <taxon>Stephanodiscus</taxon>
    </lineage>
</organism>
<feature type="chain" id="PRO_5044830593" description="SGNH hydrolase-type esterase domain-containing protein" evidence="2">
    <location>
        <begin position="30"/>
        <end position="783"/>
    </location>
</feature>
<sequence length="783" mass="86502">MVGRATRSVLSHAAAFLCGAFLALLASNAAHVAVYSDDIVRGLSLSSSAPHRRPDGGGGTEEGRRMEDEDAPRIREGGAMGGVSAGGGAAPRGGWTSSSSSSTTTTTAGGGGSGAMGSALRGRLSKGPRSGEQEEDRDDDDDLCSVLPRPTPTTLSLWSSQLHRIVNATQHSADRPDYIFHDFTALLLHFMTPDRLQRSVKTLPLDWNPVERCIDVIQRRLVSVRADVVAYMRKNGIDRNGDVPPEEMRRINDDPKHTRKLNVVVMGGSVTMGVVCHLNPATTQTGKYSRRACAWPGRMADFFYLLSGGYDMVHFHTLALGGTNSESGSVIWDYSLLPDDMPYPDVVINAYATNDMHFNSVQDAIARNITLAESLLSLGQDFVRKVLTPKGGECDGARRSRPPPLLLYVDDYLGNEQNEVMTTMLSSQTINLLSGYYGLGSMSYGDAIRDVVYGDTREWWFSANWYEKDYGRAVHPHMGMHISMVWLVAFNLMNLVTTYCSLPVSSPRSSSTQRSRRRRRHHAGVEGTSDGAWDYGYANRSLYGVSLRSTKELVGGPRQKPRGIPPPLTPELSLEHITKLWSEDSNKNAHFWETHEECTNMANKRYDDDAGDDDAPLPRPCVFSWVANLERHLDNPKRLNDKVGQYVTSNEGWSAMDDNNKLGWVPSSGLGSKFTMEFKRISQPVRAVTWMIMRSYGERWEGSLLNVEVWSGKTLLARKDIEGYHDKRTSETYNIKMRLDGVDGDDTHKGGERGAAIGSNLRIKFELVGGSTFKISGMAICDH</sequence>
<dbReference type="PANTHER" id="PTHR34407">
    <property type="entry name" value="EXPRESSED PROTEIN"/>
    <property type="match status" value="1"/>
</dbReference>
<feature type="signal peptide" evidence="2">
    <location>
        <begin position="1"/>
        <end position="29"/>
    </location>
</feature>
<evidence type="ECO:0000313" key="3">
    <source>
        <dbReference type="EMBL" id="KAL3776161.1"/>
    </source>
</evidence>
<comment type="caution">
    <text evidence="3">The sequence shown here is derived from an EMBL/GenBank/DDBJ whole genome shotgun (WGS) entry which is preliminary data.</text>
</comment>
<gene>
    <name evidence="3" type="ORF">ACHAW5_005699</name>
</gene>
<evidence type="ECO:0000256" key="2">
    <source>
        <dbReference type="SAM" id="SignalP"/>
    </source>
</evidence>